<proteinExistence type="inferred from homology"/>
<evidence type="ECO:0000256" key="6">
    <source>
        <dbReference type="SAM" id="Phobius"/>
    </source>
</evidence>
<dbReference type="CDD" id="cd03390">
    <property type="entry name" value="PAP2_containing_1_like"/>
    <property type="match status" value="1"/>
</dbReference>
<dbReference type="EMBL" id="KK207865">
    <property type="protein sequence ID" value="EZF51707.1"/>
    <property type="molecule type" value="Genomic_DNA"/>
</dbReference>
<evidence type="ECO:0000313" key="8">
    <source>
        <dbReference type="EMBL" id="EZF51707.1"/>
    </source>
</evidence>
<dbReference type="InterPro" id="IPR043216">
    <property type="entry name" value="PAP-like"/>
</dbReference>
<dbReference type="GO" id="GO:0006644">
    <property type="term" value="P:phospholipid metabolic process"/>
    <property type="evidence" value="ECO:0007669"/>
    <property type="project" value="InterPro"/>
</dbReference>
<evidence type="ECO:0000256" key="1">
    <source>
        <dbReference type="ARBA" id="ARBA00004141"/>
    </source>
</evidence>
<dbReference type="SUPFAM" id="SSF48317">
    <property type="entry name" value="Acid phosphatase/Vanadium-dependent haloperoxidase"/>
    <property type="match status" value="1"/>
</dbReference>
<dbReference type="Proteomes" id="UP000023758">
    <property type="component" value="Unassembled WGS sequence"/>
</dbReference>
<keyword evidence="4 6" id="KW-1133">Transmembrane helix</keyword>
<dbReference type="InterPro" id="IPR000326">
    <property type="entry name" value="PAP2/HPO"/>
</dbReference>
<evidence type="ECO:0000256" key="2">
    <source>
        <dbReference type="ARBA" id="ARBA00008816"/>
    </source>
</evidence>
<dbReference type="PANTHER" id="PTHR10165">
    <property type="entry name" value="LIPID PHOSPHATE PHOSPHATASE"/>
    <property type="match status" value="1"/>
</dbReference>
<dbReference type="OrthoDB" id="10030083at2759"/>
<evidence type="ECO:0000259" key="7">
    <source>
        <dbReference type="SMART" id="SM00014"/>
    </source>
</evidence>
<feature type="transmembrane region" description="Helical" evidence="6">
    <location>
        <begin position="123"/>
        <end position="145"/>
    </location>
</feature>
<comment type="subcellular location">
    <subcellularLocation>
        <location evidence="1">Membrane</location>
        <topology evidence="1">Multi-pass membrane protein</topology>
    </subcellularLocation>
</comment>
<dbReference type="Pfam" id="PF01569">
    <property type="entry name" value="PAP2"/>
    <property type="match status" value="1"/>
</dbReference>
<sequence length="327" mass="36632">MDGRKASELAQRPGCLGSLVRFWRRSYGGDYSILIFLVFAWVMVRLCEVDALPNTKQQLTGVSKLQLFVHPFHQLFSLDDSSIQYPFAVVERVPVLWSIIYSGIFPLLAIGIWCALFRPGSHFVHVTLLGLIASLLVTIFITDIIKNAVGRPRPDLISRCKPEKGTPEHTLVDHTVCTSTDTHILNEGWRSFPSGHSSFAFSGLGYLSFFLTGQLRAWRPRSGLARLLVSLSPLLGALMIAISRIADYRHDVYDVCSGSIIGLGTAYLVYRCYYPSLWSADCDTPYHPDDQGAMHGFQRVGDEEQAFQPQQVYNEQAYHMQPLGSGR</sequence>
<dbReference type="AlphaFoldDB" id="A0A022W096"/>
<name>A0A022W096_TRIRU</name>
<feature type="transmembrane region" description="Helical" evidence="6">
    <location>
        <begin position="224"/>
        <end position="246"/>
    </location>
</feature>
<dbReference type="Gene3D" id="1.20.144.10">
    <property type="entry name" value="Phosphatidic acid phosphatase type 2/haloperoxidase"/>
    <property type="match status" value="1"/>
</dbReference>
<dbReference type="GO" id="GO:0016020">
    <property type="term" value="C:membrane"/>
    <property type="evidence" value="ECO:0007669"/>
    <property type="project" value="UniProtKB-SubCell"/>
</dbReference>
<feature type="transmembrane region" description="Helical" evidence="6">
    <location>
        <begin position="252"/>
        <end position="270"/>
    </location>
</feature>
<dbReference type="GO" id="GO:0046839">
    <property type="term" value="P:phospholipid dephosphorylation"/>
    <property type="evidence" value="ECO:0007669"/>
    <property type="project" value="TreeGrafter"/>
</dbReference>
<protein>
    <recommendedName>
        <fullName evidence="7">Phosphatidic acid phosphatase type 2/haloperoxidase domain-containing protein</fullName>
    </recommendedName>
</protein>
<feature type="transmembrane region" description="Helical" evidence="6">
    <location>
        <begin position="27"/>
        <end position="44"/>
    </location>
</feature>
<dbReference type="GO" id="GO:0008195">
    <property type="term" value="F:phosphatidate phosphatase activity"/>
    <property type="evidence" value="ECO:0007669"/>
    <property type="project" value="TreeGrafter"/>
</dbReference>
<keyword evidence="3 6" id="KW-0812">Transmembrane</keyword>
<feature type="transmembrane region" description="Helical" evidence="6">
    <location>
        <begin position="95"/>
        <end position="116"/>
    </location>
</feature>
<organism evidence="8">
    <name type="scientific">Trichophyton rubrum CBS 288.86</name>
    <dbReference type="NCBI Taxonomy" id="1215330"/>
    <lineage>
        <taxon>Eukaryota</taxon>
        <taxon>Fungi</taxon>
        <taxon>Dikarya</taxon>
        <taxon>Ascomycota</taxon>
        <taxon>Pezizomycotina</taxon>
        <taxon>Eurotiomycetes</taxon>
        <taxon>Eurotiomycetidae</taxon>
        <taxon>Onygenales</taxon>
        <taxon>Arthrodermataceae</taxon>
        <taxon>Trichophyton</taxon>
    </lineage>
</organism>
<reference evidence="8" key="1">
    <citation type="submission" date="2014-02" db="EMBL/GenBank/DDBJ databases">
        <title>The Genome Sequence of Trichophyton rubrum (morphotype fischeri) CBS 288.86.</title>
        <authorList>
            <consortium name="The Broad Institute Genomics Platform"/>
            <person name="Cuomo C.A."/>
            <person name="White T.C."/>
            <person name="Graser Y."/>
            <person name="Martinez-Rossi N."/>
            <person name="Heitman J."/>
            <person name="Young S.K."/>
            <person name="Zeng Q."/>
            <person name="Gargeya S."/>
            <person name="Abouelleil A."/>
            <person name="Alvarado L."/>
            <person name="Chapman S.B."/>
            <person name="Gainer-Dewar J."/>
            <person name="Goldberg J."/>
            <person name="Griggs A."/>
            <person name="Gujja S."/>
            <person name="Hansen M."/>
            <person name="Howarth C."/>
            <person name="Imamovic A."/>
            <person name="Larimer J."/>
            <person name="Martinez D."/>
            <person name="Murphy C."/>
            <person name="Pearson M.D."/>
            <person name="Persinoti G."/>
            <person name="Poon T."/>
            <person name="Priest M."/>
            <person name="Roberts A.D."/>
            <person name="Saif S."/>
            <person name="Shea T.D."/>
            <person name="Sykes S.N."/>
            <person name="Wortman J."/>
            <person name="Nusbaum C."/>
            <person name="Birren B."/>
        </authorList>
    </citation>
    <scope>NUCLEOTIDE SEQUENCE [LARGE SCALE GENOMIC DNA]</scope>
    <source>
        <strain evidence="8">CBS 288.86</strain>
    </source>
</reference>
<accession>A0A022W096</accession>
<feature type="domain" description="Phosphatidic acid phosphatase type 2/haloperoxidase" evidence="7">
    <location>
        <begin position="129"/>
        <end position="270"/>
    </location>
</feature>
<dbReference type="InterPro" id="IPR036938">
    <property type="entry name" value="PAP2/HPO_sf"/>
</dbReference>
<keyword evidence="5 6" id="KW-0472">Membrane</keyword>
<evidence type="ECO:0000256" key="3">
    <source>
        <dbReference type="ARBA" id="ARBA00022692"/>
    </source>
</evidence>
<evidence type="ECO:0000256" key="4">
    <source>
        <dbReference type="ARBA" id="ARBA00022989"/>
    </source>
</evidence>
<dbReference type="SMART" id="SM00014">
    <property type="entry name" value="acidPPc"/>
    <property type="match status" value="1"/>
</dbReference>
<comment type="similarity">
    <text evidence="2">Belongs to the PA-phosphatase related phosphoesterase family.</text>
</comment>
<evidence type="ECO:0000256" key="5">
    <source>
        <dbReference type="ARBA" id="ARBA00023136"/>
    </source>
</evidence>
<feature type="transmembrane region" description="Helical" evidence="6">
    <location>
        <begin position="195"/>
        <end position="212"/>
    </location>
</feature>
<dbReference type="FunFam" id="1.20.144.10:FF:000017">
    <property type="entry name" value="Diacylglycerol pyrophosphate phosphatase 1"/>
    <property type="match status" value="1"/>
</dbReference>
<gene>
    <name evidence="8" type="ORF">H103_05192</name>
</gene>
<dbReference type="PANTHER" id="PTHR10165:SF35">
    <property type="entry name" value="RE23632P"/>
    <property type="match status" value="1"/>
</dbReference>